<dbReference type="EMBL" id="CP144535">
    <property type="protein sequence ID" value="WWC63012.1"/>
    <property type="molecule type" value="Genomic_DNA"/>
</dbReference>
<dbReference type="Proteomes" id="UP000078595">
    <property type="component" value="Chromosome 6"/>
</dbReference>
<sequence length="147" mass="16519">MPDPQDDCLSLPAQRADVQNPQKKREEEEEGLSARIIPILNPDGTVWKYLSRPDAADFISGTETIYDPEKPDTIRFQDDQGHYTVLLVGTTATRSRQALKDAGMEFVEYMRGLKERYPVGSMYPTSLEEAKMSSSQLSKVTGHTHPC</sequence>
<organism evidence="2">
    <name type="scientific">Kwoniella dejecticola CBS 10117</name>
    <dbReference type="NCBI Taxonomy" id="1296121"/>
    <lineage>
        <taxon>Eukaryota</taxon>
        <taxon>Fungi</taxon>
        <taxon>Dikarya</taxon>
        <taxon>Basidiomycota</taxon>
        <taxon>Agaricomycotina</taxon>
        <taxon>Tremellomycetes</taxon>
        <taxon>Tremellales</taxon>
        <taxon>Cryptococcaceae</taxon>
        <taxon>Kwoniella</taxon>
    </lineage>
</organism>
<feature type="region of interest" description="Disordered" evidence="1">
    <location>
        <begin position="1"/>
        <end position="31"/>
    </location>
</feature>
<reference evidence="2" key="1">
    <citation type="submission" date="2013-07" db="EMBL/GenBank/DDBJ databases">
        <title>The Genome Sequence of Cryptococcus dejecticola CBS10117.</title>
        <authorList>
            <consortium name="The Broad Institute Genome Sequencing Platform"/>
            <person name="Cuomo C."/>
            <person name="Litvintseva A."/>
            <person name="Chen Y."/>
            <person name="Heitman J."/>
            <person name="Sun S."/>
            <person name="Springer D."/>
            <person name="Dromer F."/>
            <person name="Young S.K."/>
            <person name="Zeng Q."/>
            <person name="Gargeya S."/>
            <person name="Fitzgerald M."/>
            <person name="Abouelleil A."/>
            <person name="Alvarado L."/>
            <person name="Berlin A.M."/>
            <person name="Chapman S.B."/>
            <person name="Dewar J."/>
            <person name="Goldberg J."/>
            <person name="Griggs A."/>
            <person name="Gujja S."/>
            <person name="Hansen M."/>
            <person name="Howarth C."/>
            <person name="Imamovic A."/>
            <person name="Larimer J."/>
            <person name="McCowan C."/>
            <person name="Murphy C."/>
            <person name="Pearson M."/>
            <person name="Priest M."/>
            <person name="Roberts A."/>
            <person name="Saif S."/>
            <person name="Shea T."/>
            <person name="Sykes S."/>
            <person name="Wortman J."/>
            <person name="Nusbaum C."/>
            <person name="Birren B."/>
        </authorList>
    </citation>
    <scope>NUCLEOTIDE SEQUENCE [LARGE SCALE GENOMIC DNA]</scope>
    <source>
        <strain evidence="2">CBS 10117</strain>
    </source>
</reference>
<reference evidence="3" key="3">
    <citation type="submission" date="2024-02" db="EMBL/GenBank/DDBJ databases">
        <title>Comparative genomics of Cryptococcus and Kwoniella reveals pathogenesis evolution and contrasting modes of karyotype evolution via chromosome fusion or intercentromeric recombination.</title>
        <authorList>
            <person name="Coelho M.A."/>
            <person name="David-Palma M."/>
            <person name="Shea T."/>
            <person name="Bowers K."/>
            <person name="McGinley-Smith S."/>
            <person name="Mohammad A.W."/>
            <person name="Gnirke A."/>
            <person name="Yurkov A.M."/>
            <person name="Nowrousian M."/>
            <person name="Sun S."/>
            <person name="Cuomo C.A."/>
            <person name="Heitman J."/>
        </authorList>
    </citation>
    <scope>NUCLEOTIDE SEQUENCE</scope>
    <source>
        <strain evidence="3">CBS 10117</strain>
    </source>
</reference>
<evidence type="ECO:0000313" key="3">
    <source>
        <dbReference type="EMBL" id="WWC63012.1"/>
    </source>
</evidence>
<evidence type="ECO:0000313" key="2">
    <source>
        <dbReference type="EMBL" id="OBR84090.1"/>
    </source>
</evidence>
<name>A0A1A6A1Z7_9TREE</name>
<reference evidence="3" key="2">
    <citation type="submission" date="2013-07" db="EMBL/GenBank/DDBJ databases">
        <authorList>
            <consortium name="The Broad Institute Genome Sequencing Platform"/>
            <person name="Cuomo C."/>
            <person name="Litvintseva A."/>
            <person name="Chen Y."/>
            <person name="Heitman J."/>
            <person name="Sun S."/>
            <person name="Springer D."/>
            <person name="Dromer F."/>
            <person name="Young S.K."/>
            <person name="Zeng Q."/>
            <person name="Gargeya S."/>
            <person name="Fitzgerald M."/>
            <person name="Abouelleil A."/>
            <person name="Alvarado L."/>
            <person name="Berlin A.M."/>
            <person name="Chapman S.B."/>
            <person name="Dewar J."/>
            <person name="Goldberg J."/>
            <person name="Griggs A."/>
            <person name="Gujja S."/>
            <person name="Hansen M."/>
            <person name="Howarth C."/>
            <person name="Imamovic A."/>
            <person name="Larimer J."/>
            <person name="McCowan C."/>
            <person name="Murphy C."/>
            <person name="Pearson M."/>
            <person name="Priest M."/>
            <person name="Roberts A."/>
            <person name="Saif S."/>
            <person name="Shea T."/>
            <person name="Sykes S."/>
            <person name="Wortman J."/>
            <person name="Nusbaum C."/>
            <person name="Birren B."/>
        </authorList>
    </citation>
    <scope>NUCLEOTIDE SEQUENCE</scope>
    <source>
        <strain evidence="3">CBS 10117</strain>
    </source>
</reference>
<gene>
    <name evidence="2" type="ORF">I303_04947</name>
    <name evidence="3" type="ORF">I303_105610</name>
</gene>
<dbReference type="AlphaFoldDB" id="A0A1A6A1Z7"/>
<dbReference type="RefSeq" id="XP_018261932.1">
    <property type="nucleotide sequence ID" value="XM_018408241.1"/>
</dbReference>
<accession>A0A1A6A1Z7</accession>
<dbReference type="VEuPathDB" id="FungiDB:I303_04947"/>
<dbReference type="EMBL" id="KI894032">
    <property type="protein sequence ID" value="OBR84090.1"/>
    <property type="molecule type" value="Genomic_DNA"/>
</dbReference>
<keyword evidence="4" id="KW-1185">Reference proteome</keyword>
<dbReference type="GeneID" id="28968646"/>
<evidence type="ECO:0000313" key="4">
    <source>
        <dbReference type="Proteomes" id="UP000078595"/>
    </source>
</evidence>
<dbReference type="KEGG" id="kdj:28968646"/>
<proteinExistence type="predicted"/>
<protein>
    <submittedName>
        <fullName evidence="2">Uncharacterized protein</fullName>
    </submittedName>
</protein>
<dbReference type="OrthoDB" id="10574458at2759"/>
<evidence type="ECO:0000256" key="1">
    <source>
        <dbReference type="SAM" id="MobiDB-lite"/>
    </source>
</evidence>